<reference evidence="2 3" key="1">
    <citation type="submission" date="2016-10" db="EMBL/GenBank/DDBJ databases">
        <authorList>
            <person name="de Groot N.N."/>
        </authorList>
    </citation>
    <scope>NUCLEOTIDE SEQUENCE [LARGE SCALE GENOMIC DNA]</scope>
    <source>
        <strain evidence="2 3">DSM 8423</strain>
    </source>
</reference>
<gene>
    <name evidence="2" type="ORF">SAMN04489760_10673</name>
</gene>
<dbReference type="RefSeq" id="WP_175476386.1">
    <property type="nucleotide sequence ID" value="NZ_FOBS01000006.1"/>
</dbReference>
<accession>A0A1H7WDP3</accession>
<dbReference type="InterPro" id="IPR007403">
    <property type="entry name" value="DUF456"/>
</dbReference>
<feature type="transmembrane region" description="Helical" evidence="1">
    <location>
        <begin position="148"/>
        <end position="169"/>
    </location>
</feature>
<keyword evidence="1" id="KW-0812">Transmembrane</keyword>
<feature type="transmembrane region" description="Helical" evidence="1">
    <location>
        <begin position="38"/>
        <end position="63"/>
    </location>
</feature>
<keyword evidence="3" id="KW-1185">Reference proteome</keyword>
<name>A0A1H7WDP3_9BACT</name>
<dbReference type="Pfam" id="PF04306">
    <property type="entry name" value="DUF456"/>
    <property type="match status" value="1"/>
</dbReference>
<keyword evidence="1" id="KW-0472">Membrane</keyword>
<dbReference type="EMBL" id="FOBS01000006">
    <property type="protein sequence ID" value="SEM19195.1"/>
    <property type="molecule type" value="Genomic_DNA"/>
</dbReference>
<sequence length="170" mass="17717">MASLEIAGLTLFIVFLFVGLYINLFGLPGTVLIFLDTLVYASVSGFSSIGSSLLISLLVLALLAEGLELILSVTGVSRFSVSKIVFGASILGSIAGALLLTPWLLGLGIVAGIYLGGFVGILLMELIRQMHLRPSLRKTNSALLGRSAGTLAKGSLALAMVVLTLMSIYS</sequence>
<evidence type="ECO:0000313" key="2">
    <source>
        <dbReference type="EMBL" id="SEM19195.1"/>
    </source>
</evidence>
<feature type="transmembrane region" description="Helical" evidence="1">
    <location>
        <begin position="109"/>
        <end position="127"/>
    </location>
</feature>
<evidence type="ECO:0000256" key="1">
    <source>
        <dbReference type="SAM" id="Phobius"/>
    </source>
</evidence>
<organism evidence="2 3">
    <name type="scientific">Syntrophus gentianae</name>
    <dbReference type="NCBI Taxonomy" id="43775"/>
    <lineage>
        <taxon>Bacteria</taxon>
        <taxon>Pseudomonadati</taxon>
        <taxon>Thermodesulfobacteriota</taxon>
        <taxon>Syntrophia</taxon>
        <taxon>Syntrophales</taxon>
        <taxon>Syntrophaceae</taxon>
        <taxon>Syntrophus</taxon>
    </lineage>
</organism>
<keyword evidence="1" id="KW-1133">Transmembrane helix</keyword>
<dbReference type="STRING" id="43775.SAMN04489760_10673"/>
<dbReference type="Proteomes" id="UP000198744">
    <property type="component" value="Unassembled WGS sequence"/>
</dbReference>
<evidence type="ECO:0000313" key="3">
    <source>
        <dbReference type="Proteomes" id="UP000198744"/>
    </source>
</evidence>
<feature type="transmembrane region" description="Helical" evidence="1">
    <location>
        <begin position="7"/>
        <end position="26"/>
    </location>
</feature>
<dbReference type="AlphaFoldDB" id="A0A1H7WDP3"/>
<feature type="transmembrane region" description="Helical" evidence="1">
    <location>
        <begin position="84"/>
        <end position="103"/>
    </location>
</feature>
<evidence type="ECO:0008006" key="4">
    <source>
        <dbReference type="Google" id="ProtNLM"/>
    </source>
</evidence>
<protein>
    <recommendedName>
        <fullName evidence="4">DUF456 domain-containing protein</fullName>
    </recommendedName>
</protein>
<proteinExistence type="predicted"/>